<dbReference type="PANTHER" id="PTHR48079:SF6">
    <property type="entry name" value="NAD(P)-BINDING DOMAIN-CONTAINING PROTEIN-RELATED"/>
    <property type="match status" value="1"/>
</dbReference>
<proteinExistence type="predicted"/>
<dbReference type="InterPro" id="IPR051783">
    <property type="entry name" value="NAD(P)-dependent_oxidoreduct"/>
</dbReference>
<sequence>MSTQTNNTGNKTALVLGATGGVGGEMTRALIRHGWRVRALARRPEAAPAMTGVEWVKGDAMDRASVVAAAQGASTIVHAVNPPGYRNWAGLVLPMIDNTIDAAAAAGGARIVLPGTIYNYGPDALPLLKETSPQTPVTRKGRIRVELERRLEAAAEIGVPSLVLRCGDFFGPRPGNNWFSQGLVSAGKPVAAVTYPGPLEIGHAWAYLPDVGETAARLLAFGDDLAPFATFHMEGHWLEHGGQMVEAIARAVGRPDLPVKTLPWTALRLAAPFNETLREMLEMRYLWQAPIRLDNRRLVALLGAEPRTPLNVAVKASLQGAGCLPPIQNQPASRRAFA</sequence>
<accession>A0A2D2B2N1</accession>
<dbReference type="GO" id="GO:0004029">
    <property type="term" value="F:aldehyde dehydrogenase (NAD+) activity"/>
    <property type="evidence" value="ECO:0007669"/>
    <property type="project" value="TreeGrafter"/>
</dbReference>
<dbReference type="KEGG" id="cmb:CSW64_19935"/>
<reference evidence="2 3" key="1">
    <citation type="submission" date="2017-10" db="EMBL/GenBank/DDBJ databases">
        <title>Genome sequence of Caulobacter mirabilis FWC38.</title>
        <authorList>
            <person name="Fiebig A."/>
            <person name="Crosson S."/>
        </authorList>
    </citation>
    <scope>NUCLEOTIDE SEQUENCE [LARGE SCALE GENOMIC DNA]</scope>
    <source>
        <strain evidence="2 3">FWC 38</strain>
    </source>
</reference>
<dbReference type="InterPro" id="IPR036291">
    <property type="entry name" value="NAD(P)-bd_dom_sf"/>
</dbReference>
<dbReference type="Gene3D" id="3.40.50.720">
    <property type="entry name" value="NAD(P)-binding Rossmann-like Domain"/>
    <property type="match status" value="1"/>
</dbReference>
<dbReference type="Proteomes" id="UP000228945">
    <property type="component" value="Chromosome"/>
</dbReference>
<dbReference type="InterPro" id="IPR016040">
    <property type="entry name" value="NAD(P)-bd_dom"/>
</dbReference>
<dbReference type="EMBL" id="CP024201">
    <property type="protein sequence ID" value="ATQ44494.1"/>
    <property type="molecule type" value="Genomic_DNA"/>
</dbReference>
<dbReference type="OrthoDB" id="7170465at2"/>
<name>A0A2D2B2N1_9CAUL</name>
<evidence type="ECO:0000259" key="1">
    <source>
        <dbReference type="Pfam" id="PF13460"/>
    </source>
</evidence>
<evidence type="ECO:0000313" key="2">
    <source>
        <dbReference type="EMBL" id="ATQ44494.1"/>
    </source>
</evidence>
<feature type="domain" description="NAD(P)-binding" evidence="1">
    <location>
        <begin position="17"/>
        <end position="118"/>
    </location>
</feature>
<organism evidence="2 3">
    <name type="scientific">Caulobacter mirabilis</name>
    <dbReference type="NCBI Taxonomy" id="69666"/>
    <lineage>
        <taxon>Bacteria</taxon>
        <taxon>Pseudomonadati</taxon>
        <taxon>Pseudomonadota</taxon>
        <taxon>Alphaproteobacteria</taxon>
        <taxon>Caulobacterales</taxon>
        <taxon>Caulobacteraceae</taxon>
        <taxon>Caulobacter</taxon>
    </lineage>
</organism>
<keyword evidence="3" id="KW-1185">Reference proteome</keyword>
<protein>
    <recommendedName>
        <fullName evidence="1">NAD(P)-binding domain-containing protein</fullName>
    </recommendedName>
</protein>
<dbReference type="RefSeq" id="WP_099623742.1">
    <property type="nucleotide sequence ID" value="NZ_CP024201.1"/>
</dbReference>
<dbReference type="AlphaFoldDB" id="A0A2D2B2N1"/>
<dbReference type="SUPFAM" id="SSF51735">
    <property type="entry name" value="NAD(P)-binding Rossmann-fold domains"/>
    <property type="match status" value="1"/>
</dbReference>
<dbReference type="PANTHER" id="PTHR48079">
    <property type="entry name" value="PROTEIN YEEZ"/>
    <property type="match status" value="1"/>
</dbReference>
<evidence type="ECO:0000313" key="3">
    <source>
        <dbReference type="Proteomes" id="UP000228945"/>
    </source>
</evidence>
<gene>
    <name evidence="2" type="ORF">CSW64_19935</name>
</gene>
<dbReference type="GO" id="GO:0005737">
    <property type="term" value="C:cytoplasm"/>
    <property type="evidence" value="ECO:0007669"/>
    <property type="project" value="TreeGrafter"/>
</dbReference>
<dbReference type="Pfam" id="PF13460">
    <property type="entry name" value="NAD_binding_10"/>
    <property type="match status" value="1"/>
</dbReference>